<protein>
    <submittedName>
        <fullName evidence="1">Uncharacterized protein</fullName>
    </submittedName>
</protein>
<dbReference type="EMBL" id="JAAKZG010000003">
    <property type="protein sequence ID" value="NGN41247.1"/>
    <property type="molecule type" value="Genomic_DNA"/>
</dbReference>
<dbReference type="RefSeq" id="WP_165116521.1">
    <property type="nucleotide sequence ID" value="NZ_JAAKZG010000003.1"/>
</dbReference>
<accession>A0A7C9VAY8</accession>
<comment type="caution">
    <text evidence="1">The sequence shown here is derived from an EMBL/GenBank/DDBJ whole genome shotgun (WGS) entry which is preliminary data.</text>
</comment>
<evidence type="ECO:0000313" key="2">
    <source>
        <dbReference type="Proteomes" id="UP000481252"/>
    </source>
</evidence>
<dbReference type="AlphaFoldDB" id="A0A7C9VAY8"/>
<organism evidence="1 2">
    <name type="scientific">Mesorhizobium zhangyense</name>
    <dbReference type="NCBI Taxonomy" id="1776730"/>
    <lineage>
        <taxon>Bacteria</taxon>
        <taxon>Pseudomonadati</taxon>
        <taxon>Pseudomonadota</taxon>
        <taxon>Alphaproteobacteria</taxon>
        <taxon>Hyphomicrobiales</taxon>
        <taxon>Phyllobacteriaceae</taxon>
        <taxon>Mesorhizobium</taxon>
    </lineage>
</organism>
<gene>
    <name evidence="1" type="ORF">G6N74_09240</name>
</gene>
<proteinExistence type="predicted"/>
<keyword evidence="2" id="KW-1185">Reference proteome</keyword>
<evidence type="ECO:0000313" key="1">
    <source>
        <dbReference type="EMBL" id="NGN41247.1"/>
    </source>
</evidence>
<name>A0A7C9VAY8_9HYPH</name>
<reference evidence="1 2" key="1">
    <citation type="submission" date="2020-02" db="EMBL/GenBank/DDBJ databases">
        <title>Genome sequence of the type strain CGMCC 1.15528 of Mesorhizobium zhangyense.</title>
        <authorList>
            <person name="Gao J."/>
            <person name="Sun J."/>
        </authorList>
    </citation>
    <scope>NUCLEOTIDE SEQUENCE [LARGE SCALE GENOMIC DNA]</scope>
    <source>
        <strain evidence="1 2">CGMCC 1.15528</strain>
    </source>
</reference>
<dbReference type="Proteomes" id="UP000481252">
    <property type="component" value="Unassembled WGS sequence"/>
</dbReference>
<sequence length="144" mass="15401">MIKTALIAMTIVGCDCDAKLCEFIRETPPQYASVADCEAALKKQILHEKTVDYPLVSGICRSNQPDDFKTASVQATDPAPVPPTLEPSRSAPIYAGLVEDGRSVLYRTAGGYTVVRKGISHAAESTADLASWATGWIAAKLPTF</sequence>